<name>A0A9J6NY50_9CLOT</name>
<dbReference type="InterPro" id="IPR011701">
    <property type="entry name" value="MFS"/>
</dbReference>
<evidence type="ECO:0000256" key="6">
    <source>
        <dbReference type="SAM" id="Phobius"/>
    </source>
</evidence>
<dbReference type="Proteomes" id="UP001056429">
    <property type="component" value="Unassembled WGS sequence"/>
</dbReference>
<feature type="transmembrane region" description="Helical" evidence="6">
    <location>
        <begin position="136"/>
        <end position="153"/>
    </location>
</feature>
<dbReference type="GO" id="GO:0005886">
    <property type="term" value="C:plasma membrane"/>
    <property type="evidence" value="ECO:0007669"/>
    <property type="project" value="UniProtKB-SubCell"/>
</dbReference>
<feature type="transmembrane region" description="Helical" evidence="6">
    <location>
        <begin position="36"/>
        <end position="57"/>
    </location>
</feature>
<sequence length="397" mass="43477">MKKSLGINKAVYYISFPLAFIGFILPIYAASMGSSVIEVGLLYSVFSLCSILIRPLVGKLIDTKGRKCCFIIGLFCYMIVSGLFLVGNSYNYILAARVVQSIASAFLWISINTMISDVSENSDRAYNFAVVGQNSSKGSIIGSIIGFAIIFSYQGDDKFIYVFGIYFIVAILALYTGIKNCRETINDCSGESENNSVMINGRFIKFLVITMILSTVTSLLAPIFLLYIRDNITKSITQISYLFIPAAILSTMLPSRLAKFTDKHGKYKLMIVGIMIDAVFTLIIPVFKSFNAFMIIYTVTCIGGMLSGPAQKALVSEMTGENQRGKAYGLYSFAAGIGGIIGPLAGTAIYQYVSSDMVFYIQGAILIVCCILIGTLFRVNRKKDLEGVNDKSMNKIV</sequence>
<reference evidence="8" key="1">
    <citation type="journal article" date="2021" name="mSystems">
        <title>Bacteria and Archaea Synergistically Convert Glycine Betaine to Biogenic Methane in the Formosa Cold Seep of the South China Sea.</title>
        <authorList>
            <person name="Li L."/>
            <person name="Zhang W."/>
            <person name="Zhang S."/>
            <person name="Song L."/>
            <person name="Sun Q."/>
            <person name="Zhang H."/>
            <person name="Xiang H."/>
            <person name="Dong X."/>
        </authorList>
    </citation>
    <scope>NUCLEOTIDE SEQUENCE</scope>
    <source>
        <strain evidence="8">ZWT</strain>
    </source>
</reference>
<keyword evidence="5 6" id="KW-0472">Membrane</keyword>
<dbReference type="PANTHER" id="PTHR23506">
    <property type="entry name" value="GH10249P"/>
    <property type="match status" value="1"/>
</dbReference>
<evidence type="ECO:0000313" key="9">
    <source>
        <dbReference type="Proteomes" id="UP001056429"/>
    </source>
</evidence>
<reference evidence="8" key="2">
    <citation type="submission" date="2021-04" db="EMBL/GenBank/DDBJ databases">
        <authorList>
            <person name="Dong X."/>
        </authorList>
    </citation>
    <scope>NUCLEOTIDE SEQUENCE</scope>
    <source>
        <strain evidence="8">ZWT</strain>
    </source>
</reference>
<evidence type="ECO:0000259" key="7">
    <source>
        <dbReference type="PROSITE" id="PS50850"/>
    </source>
</evidence>
<gene>
    <name evidence="8" type="ORF">KDK92_06820</name>
</gene>
<evidence type="ECO:0000256" key="4">
    <source>
        <dbReference type="ARBA" id="ARBA00022989"/>
    </source>
</evidence>
<evidence type="ECO:0000256" key="1">
    <source>
        <dbReference type="ARBA" id="ARBA00004651"/>
    </source>
</evidence>
<feature type="transmembrane region" description="Helical" evidence="6">
    <location>
        <begin position="269"/>
        <end position="287"/>
    </location>
</feature>
<feature type="transmembrane region" description="Helical" evidence="6">
    <location>
        <begin position="239"/>
        <end position="257"/>
    </location>
</feature>
<dbReference type="Gene3D" id="1.20.1250.20">
    <property type="entry name" value="MFS general substrate transporter like domains"/>
    <property type="match status" value="2"/>
</dbReference>
<dbReference type="Pfam" id="PF07690">
    <property type="entry name" value="MFS_1"/>
    <property type="match status" value="2"/>
</dbReference>
<dbReference type="AlphaFoldDB" id="A0A9J6NY50"/>
<organism evidence="8 9">
    <name type="scientific">Oceanirhabdus seepicola</name>
    <dbReference type="NCBI Taxonomy" id="2828781"/>
    <lineage>
        <taxon>Bacteria</taxon>
        <taxon>Bacillati</taxon>
        <taxon>Bacillota</taxon>
        <taxon>Clostridia</taxon>
        <taxon>Eubacteriales</taxon>
        <taxon>Clostridiaceae</taxon>
        <taxon>Oceanirhabdus</taxon>
    </lineage>
</organism>
<dbReference type="InterPro" id="IPR001958">
    <property type="entry name" value="Tet-R_TetA/multi-R_MdtG-like"/>
</dbReference>
<evidence type="ECO:0000256" key="5">
    <source>
        <dbReference type="ARBA" id="ARBA00023136"/>
    </source>
</evidence>
<comment type="caution">
    <text evidence="8">The sequence shown here is derived from an EMBL/GenBank/DDBJ whole genome shotgun (WGS) entry which is preliminary data.</text>
</comment>
<proteinExistence type="predicted"/>
<keyword evidence="3 6" id="KW-0812">Transmembrane</keyword>
<evidence type="ECO:0000313" key="8">
    <source>
        <dbReference type="EMBL" id="MCM1989447.1"/>
    </source>
</evidence>
<protein>
    <submittedName>
        <fullName evidence="8">MFS transporter</fullName>
    </submittedName>
</protein>
<feature type="transmembrane region" description="Helical" evidence="6">
    <location>
        <begin position="359"/>
        <end position="377"/>
    </location>
</feature>
<dbReference type="CDD" id="cd17325">
    <property type="entry name" value="MFS_MdtG_SLC18_like"/>
    <property type="match status" value="1"/>
</dbReference>
<accession>A0A9J6NY50</accession>
<dbReference type="PROSITE" id="PS50850">
    <property type="entry name" value="MFS"/>
    <property type="match status" value="1"/>
</dbReference>
<keyword evidence="4 6" id="KW-1133">Transmembrane helix</keyword>
<dbReference type="InterPro" id="IPR020846">
    <property type="entry name" value="MFS_dom"/>
</dbReference>
<dbReference type="GO" id="GO:0022857">
    <property type="term" value="F:transmembrane transporter activity"/>
    <property type="evidence" value="ECO:0007669"/>
    <property type="project" value="InterPro"/>
</dbReference>
<dbReference type="RefSeq" id="WP_250858442.1">
    <property type="nucleotide sequence ID" value="NZ_JAGSOJ010000001.1"/>
</dbReference>
<keyword evidence="2" id="KW-0813">Transport</keyword>
<feature type="transmembrane region" description="Helical" evidence="6">
    <location>
        <begin position="330"/>
        <end position="353"/>
    </location>
</feature>
<feature type="transmembrane region" description="Helical" evidence="6">
    <location>
        <begin position="206"/>
        <end position="227"/>
    </location>
</feature>
<dbReference type="InterPro" id="IPR036259">
    <property type="entry name" value="MFS_trans_sf"/>
</dbReference>
<dbReference type="EMBL" id="JAGSOJ010000001">
    <property type="protein sequence ID" value="MCM1989447.1"/>
    <property type="molecule type" value="Genomic_DNA"/>
</dbReference>
<dbReference type="PRINTS" id="PR01035">
    <property type="entry name" value="TCRTETA"/>
</dbReference>
<evidence type="ECO:0000256" key="3">
    <source>
        <dbReference type="ARBA" id="ARBA00022692"/>
    </source>
</evidence>
<feature type="transmembrane region" description="Helical" evidence="6">
    <location>
        <begin position="69"/>
        <end position="86"/>
    </location>
</feature>
<dbReference type="SUPFAM" id="SSF103473">
    <property type="entry name" value="MFS general substrate transporter"/>
    <property type="match status" value="1"/>
</dbReference>
<dbReference type="PANTHER" id="PTHR23506:SF23">
    <property type="entry name" value="GH10249P"/>
    <property type="match status" value="1"/>
</dbReference>
<feature type="domain" description="Major facilitator superfamily (MFS) profile" evidence="7">
    <location>
        <begin position="1"/>
        <end position="381"/>
    </location>
</feature>
<dbReference type="InterPro" id="IPR050930">
    <property type="entry name" value="MFS_Vesicular_Transporter"/>
</dbReference>
<feature type="transmembrane region" description="Helical" evidence="6">
    <location>
        <begin position="92"/>
        <end position="115"/>
    </location>
</feature>
<feature type="transmembrane region" description="Helical" evidence="6">
    <location>
        <begin position="12"/>
        <end position="30"/>
    </location>
</feature>
<comment type="subcellular location">
    <subcellularLocation>
        <location evidence="1">Cell membrane</location>
        <topology evidence="1">Multi-pass membrane protein</topology>
    </subcellularLocation>
</comment>
<keyword evidence="9" id="KW-1185">Reference proteome</keyword>
<feature type="transmembrane region" description="Helical" evidence="6">
    <location>
        <begin position="159"/>
        <end position="178"/>
    </location>
</feature>
<evidence type="ECO:0000256" key="2">
    <source>
        <dbReference type="ARBA" id="ARBA00022448"/>
    </source>
</evidence>